<sequence length="669" mass="76990">MTNETLQKMTETIFHASNTTVSIRSEERVRTTYGMIVSEGNKSYKDVLGKAGTQTGIVNGEEEEREKRKKLLKTLNEGRTFEEITPFLDEKWPEDLFERTKEEQGNPIKEGKERDVAILADPNKDATGLAELVMDENPETREILTTMLRTEVEYLSKTTNITTGKGKKIRKDKFIFLLPTQVDKNGINDLEEIYNSLVKLRQMMEDTKSKTATIALVEEIDKRYCRKILEYVFRSTDVILYCQPGKRQQKRNENGFVTVRTGEKSYAELLKQIKTEVDLGANKVDIRKIKKTGRGDIVLAVEGGETKAEILKDEIKKKIGNADIRTGEKTTLFIMGFDEVTPEDEVVEAINQEFNMVKGMVNIIKITKGKYGQNTATIEVPRREGKKMVATGKVKIGWLNCNIKERIQMVRCYKCLEYGHRRNDCKAAVNKEITCLRCGEDGHLVKDCSNNPRCIKCKVEGHRMMKEIPNTHLRSKEAAKKLRKNANVFDRTLIKEWMKSNKMEPVPKATYDVDIQTDKTNTITSTVEMGTQTEAWTLDKFLTLNTLEEVNSLEIWSSCEGRKWDNKLFTNSEIRVGNPLTTEDSVVKVTIVEPHDLNMEKSIQRLFKDKYPELGNLKEEFEVVDQIIKIRTKSPNEIINRKIIKILHNGNDQELWKKQGKTEKRDHRR</sequence>
<evidence type="ECO:0000313" key="3">
    <source>
        <dbReference type="EMBL" id="CAH1107110.1"/>
    </source>
</evidence>
<proteinExistence type="predicted"/>
<name>A0A9P0CWG2_9CUCU</name>
<dbReference type="Pfam" id="PF00098">
    <property type="entry name" value="zf-CCHC"/>
    <property type="match status" value="2"/>
</dbReference>
<gene>
    <name evidence="3" type="ORF">PSYICH_LOCUS7828</name>
</gene>
<feature type="domain" description="CCHC-type" evidence="2">
    <location>
        <begin position="435"/>
        <end position="450"/>
    </location>
</feature>
<dbReference type="GO" id="GO:0002218">
    <property type="term" value="P:activation of innate immune response"/>
    <property type="evidence" value="ECO:0007669"/>
    <property type="project" value="InterPro"/>
</dbReference>
<dbReference type="PANTHER" id="PTHR22639:SF3">
    <property type="entry name" value="ZINC FINGER CCHC DOMAIN-CONTAINING PROTEIN 3"/>
    <property type="match status" value="1"/>
</dbReference>
<dbReference type="OrthoDB" id="6779481at2759"/>
<protein>
    <recommendedName>
        <fullName evidence="2">CCHC-type domain-containing protein</fullName>
    </recommendedName>
</protein>
<dbReference type="InterPro" id="IPR001878">
    <property type="entry name" value="Znf_CCHC"/>
</dbReference>
<accession>A0A9P0CWG2</accession>
<dbReference type="PANTHER" id="PTHR22639">
    <property type="entry name" value="GAG-RELATED PROTEIN"/>
    <property type="match status" value="1"/>
</dbReference>
<dbReference type="PROSITE" id="PS50158">
    <property type="entry name" value="ZF_CCHC"/>
    <property type="match status" value="2"/>
</dbReference>
<keyword evidence="1" id="KW-0863">Zinc-finger</keyword>
<evidence type="ECO:0000256" key="1">
    <source>
        <dbReference type="PROSITE-ProRule" id="PRU00047"/>
    </source>
</evidence>
<dbReference type="EMBL" id="OV651814">
    <property type="protein sequence ID" value="CAH1107110.1"/>
    <property type="molecule type" value="Genomic_DNA"/>
</dbReference>
<organism evidence="3 4">
    <name type="scientific">Psylliodes chrysocephalus</name>
    <dbReference type="NCBI Taxonomy" id="3402493"/>
    <lineage>
        <taxon>Eukaryota</taxon>
        <taxon>Metazoa</taxon>
        <taxon>Ecdysozoa</taxon>
        <taxon>Arthropoda</taxon>
        <taxon>Hexapoda</taxon>
        <taxon>Insecta</taxon>
        <taxon>Pterygota</taxon>
        <taxon>Neoptera</taxon>
        <taxon>Endopterygota</taxon>
        <taxon>Coleoptera</taxon>
        <taxon>Polyphaga</taxon>
        <taxon>Cucujiformia</taxon>
        <taxon>Chrysomeloidea</taxon>
        <taxon>Chrysomelidae</taxon>
        <taxon>Galerucinae</taxon>
        <taxon>Alticini</taxon>
        <taxon>Psylliodes</taxon>
    </lineage>
</organism>
<dbReference type="InterPro" id="IPR036875">
    <property type="entry name" value="Znf_CCHC_sf"/>
</dbReference>
<dbReference type="Proteomes" id="UP001153636">
    <property type="component" value="Chromosome 2"/>
</dbReference>
<dbReference type="InterPro" id="IPR042509">
    <property type="entry name" value="ZCCHC3"/>
</dbReference>
<keyword evidence="4" id="KW-1185">Reference proteome</keyword>
<evidence type="ECO:0000313" key="4">
    <source>
        <dbReference type="Proteomes" id="UP001153636"/>
    </source>
</evidence>
<reference evidence="3" key="1">
    <citation type="submission" date="2022-01" db="EMBL/GenBank/DDBJ databases">
        <authorList>
            <person name="King R."/>
        </authorList>
    </citation>
    <scope>NUCLEOTIDE SEQUENCE</scope>
</reference>
<feature type="domain" description="CCHC-type" evidence="2">
    <location>
        <begin position="411"/>
        <end position="426"/>
    </location>
</feature>
<dbReference type="AlphaFoldDB" id="A0A9P0CWG2"/>
<dbReference type="GO" id="GO:0003723">
    <property type="term" value="F:RNA binding"/>
    <property type="evidence" value="ECO:0007669"/>
    <property type="project" value="InterPro"/>
</dbReference>
<keyword evidence="1" id="KW-0479">Metal-binding</keyword>
<dbReference type="GO" id="GO:0008270">
    <property type="term" value="F:zinc ion binding"/>
    <property type="evidence" value="ECO:0007669"/>
    <property type="project" value="UniProtKB-KW"/>
</dbReference>
<dbReference type="SUPFAM" id="SSF57756">
    <property type="entry name" value="Retrovirus zinc finger-like domains"/>
    <property type="match status" value="1"/>
</dbReference>
<dbReference type="SMART" id="SM00343">
    <property type="entry name" value="ZnF_C2HC"/>
    <property type="match status" value="3"/>
</dbReference>
<dbReference type="GO" id="GO:0003690">
    <property type="term" value="F:double-stranded DNA binding"/>
    <property type="evidence" value="ECO:0007669"/>
    <property type="project" value="InterPro"/>
</dbReference>
<evidence type="ECO:0000259" key="2">
    <source>
        <dbReference type="PROSITE" id="PS50158"/>
    </source>
</evidence>
<dbReference type="Gene3D" id="4.10.60.10">
    <property type="entry name" value="Zinc finger, CCHC-type"/>
    <property type="match status" value="1"/>
</dbReference>
<keyword evidence="1" id="KW-0862">Zinc</keyword>